<accession>A0AAN8JY97</accession>
<dbReference type="EMBL" id="JAZGQO010000006">
    <property type="protein sequence ID" value="KAK6185365.1"/>
    <property type="molecule type" value="Genomic_DNA"/>
</dbReference>
<evidence type="ECO:0000256" key="3">
    <source>
        <dbReference type="RuleBase" id="RU361235"/>
    </source>
</evidence>
<sequence length="538" mass="60136">MWFATILYCVLVGLASGDTGPIVKTNFGAIQGVTTNKSNVFYGVPYATPPIDSMRWQDPIYPKPWGQQVYMATEKKSGCTQYRCTDLSPPSVCPTKVSEDCLYLDIFTPLNSNATSGLAVMVYIHGGNFVHMSANSPLFDAQVITMKGNIVHVNVEYRLGVFGFLVTGPGDGEAHGNYGIRDQQLALKWVQENIREFGGDPTKVTLYGQSAGAQSTMIHLSNPVSAPYFRQAIVESSPFTIPYKSYTEALILSSEFSNLAGCTPLDIECLRRKTSEELVFAQFQSRSKIASLKLLEAFEPWGPVVDGILVDKQPLVNLANGEFSKKPIMLGTTSEETRIYIYSAWASRVDNLKYFEVVIGTYPRQSLKILYEYPPDQPTDERDDLVKLSTDLVFVCSTRNATRSLIKHGNANTWLYIWDHAFSFPGWGNITFCEGHVCHGSEIPYVFQTAPLAGFKYTPDELVLSDLIIQYWTNFAKTGDPNKGMTDDKYHVQGAPVWPVYTQTDKYPILHFQTPASSVENDYKQRLCDFWDTIGYSA</sequence>
<dbReference type="PANTHER" id="PTHR45570:SF1">
    <property type="entry name" value="CARBOXYLIC ESTER HYDROLASE"/>
    <property type="match status" value="1"/>
</dbReference>
<feature type="signal peptide" evidence="3">
    <location>
        <begin position="1"/>
        <end position="17"/>
    </location>
</feature>
<organism evidence="5 6">
    <name type="scientific">Patella caerulea</name>
    <name type="common">Rayed Mediterranean limpet</name>
    <dbReference type="NCBI Taxonomy" id="87958"/>
    <lineage>
        <taxon>Eukaryota</taxon>
        <taxon>Metazoa</taxon>
        <taxon>Spiralia</taxon>
        <taxon>Lophotrochozoa</taxon>
        <taxon>Mollusca</taxon>
        <taxon>Gastropoda</taxon>
        <taxon>Patellogastropoda</taxon>
        <taxon>Patelloidea</taxon>
        <taxon>Patellidae</taxon>
        <taxon>Patella</taxon>
    </lineage>
</organism>
<keyword evidence="2 3" id="KW-0378">Hydrolase</keyword>
<evidence type="ECO:0000313" key="6">
    <source>
        <dbReference type="Proteomes" id="UP001347796"/>
    </source>
</evidence>
<dbReference type="SUPFAM" id="SSF53474">
    <property type="entry name" value="alpha/beta-Hydrolases"/>
    <property type="match status" value="1"/>
</dbReference>
<evidence type="ECO:0000256" key="1">
    <source>
        <dbReference type="ARBA" id="ARBA00005964"/>
    </source>
</evidence>
<dbReference type="EC" id="3.1.1.-" evidence="3"/>
<dbReference type="Gene3D" id="3.40.50.1820">
    <property type="entry name" value="alpha/beta hydrolase"/>
    <property type="match status" value="1"/>
</dbReference>
<reference evidence="5 6" key="1">
    <citation type="submission" date="2024-01" db="EMBL/GenBank/DDBJ databases">
        <title>The genome of the rayed Mediterranean limpet Patella caerulea (Linnaeus, 1758).</title>
        <authorList>
            <person name="Anh-Thu Weber A."/>
            <person name="Halstead-Nussloch G."/>
        </authorList>
    </citation>
    <scope>NUCLEOTIDE SEQUENCE [LARGE SCALE GENOMIC DNA]</scope>
    <source>
        <strain evidence="5">AATW-2023a</strain>
        <tissue evidence="5">Whole specimen</tissue>
    </source>
</reference>
<dbReference type="InterPro" id="IPR019826">
    <property type="entry name" value="Carboxylesterase_B_AS"/>
</dbReference>
<protein>
    <recommendedName>
        <fullName evidence="3">Carboxylic ester hydrolase</fullName>
        <ecNumber evidence="3">3.1.1.-</ecNumber>
    </recommendedName>
</protein>
<dbReference type="PROSITE" id="PS00941">
    <property type="entry name" value="CARBOXYLESTERASE_B_2"/>
    <property type="match status" value="1"/>
</dbReference>
<dbReference type="GO" id="GO:0016787">
    <property type="term" value="F:hydrolase activity"/>
    <property type="evidence" value="ECO:0007669"/>
    <property type="project" value="UniProtKB-KW"/>
</dbReference>
<evidence type="ECO:0000259" key="4">
    <source>
        <dbReference type="Pfam" id="PF00135"/>
    </source>
</evidence>
<dbReference type="AlphaFoldDB" id="A0AAN8JY97"/>
<comment type="caution">
    <text evidence="5">The sequence shown here is derived from an EMBL/GenBank/DDBJ whole genome shotgun (WGS) entry which is preliminary data.</text>
</comment>
<feature type="chain" id="PRO_5042668666" description="Carboxylic ester hydrolase" evidence="3">
    <location>
        <begin position="18"/>
        <end position="538"/>
    </location>
</feature>
<dbReference type="InterPro" id="IPR002018">
    <property type="entry name" value="CarbesteraseB"/>
</dbReference>
<dbReference type="Pfam" id="PF00135">
    <property type="entry name" value="COesterase"/>
    <property type="match status" value="1"/>
</dbReference>
<keyword evidence="6" id="KW-1185">Reference proteome</keyword>
<gene>
    <name evidence="5" type="ORF">SNE40_007615</name>
</gene>
<name>A0AAN8JY97_PATCE</name>
<proteinExistence type="inferred from homology"/>
<dbReference type="InterPro" id="IPR029058">
    <property type="entry name" value="AB_hydrolase_fold"/>
</dbReference>
<feature type="domain" description="Carboxylesterase type B" evidence="4">
    <location>
        <begin position="21"/>
        <end position="531"/>
    </location>
</feature>
<evidence type="ECO:0000256" key="2">
    <source>
        <dbReference type="ARBA" id="ARBA00022801"/>
    </source>
</evidence>
<dbReference type="PANTHER" id="PTHR45570">
    <property type="entry name" value="CARBOXYLIC ESTER HYDROLASE"/>
    <property type="match status" value="1"/>
</dbReference>
<dbReference type="Proteomes" id="UP001347796">
    <property type="component" value="Unassembled WGS sequence"/>
</dbReference>
<dbReference type="InterPro" id="IPR019819">
    <property type="entry name" value="Carboxylesterase_B_CS"/>
</dbReference>
<keyword evidence="3" id="KW-0732">Signal</keyword>
<evidence type="ECO:0000313" key="5">
    <source>
        <dbReference type="EMBL" id="KAK6185365.1"/>
    </source>
</evidence>
<dbReference type="PROSITE" id="PS00122">
    <property type="entry name" value="CARBOXYLESTERASE_B_1"/>
    <property type="match status" value="1"/>
</dbReference>
<comment type="similarity">
    <text evidence="1 3">Belongs to the type-B carboxylesterase/lipase family.</text>
</comment>